<evidence type="ECO:0000313" key="4">
    <source>
        <dbReference type="Proteomes" id="UP000244406"/>
    </source>
</evidence>
<name>A0A2V1AID5_9ASCO</name>
<sequence>MKFTFVSTLLCIFSAVTLATPIAQPVGEEFDLTFLEDTIEARFDPHDYEALSSFIDKRDTSGFEQTIEGLLNVVNDSGVIWAVLDQVAYYPDRIEFIANLTGRLIGGANLSSIGEMLGGGLLDLSDLNVSAIVGAVADSGVVQSLLDGILLDKDYRPELVNLVSRLLKSQKNTFLWLVQDLFGKNSNSKRDETSGLETFVGNIISTALSSTLVADVAKDVLTALNNTQFLTTTVKHFLADEGYQNMTAQLIIDVMNTGAISLNGASLNVTSLTEGVLSRPELISGAVGMLLSGNIQLGGLGKYADAVMEIIRGVEDDGTFAELNKYVFSESHTVSTPVLFTGTVVVPRTASFSLGGIGGFSNASATTTKSPNSRTTSAPSRTTSHANNDTSFSYQTDDNLNESESSAEVASLLSLLSASPASETGSATNSPTSKTSESSGSPKRSATSSVDSLSRWMETYGAETTTTSSSSRSSAPATTSSSSRSSAPATTSSPRSYRSMVTVTVEEGPGETSTGSSSSGGGLDAILGFFTQTGSNNNQRREVTQGSSASSKSVSMVLVYLQVFLFGGVLML</sequence>
<evidence type="ECO:0000313" key="3">
    <source>
        <dbReference type="EMBL" id="PVH17384.1"/>
    </source>
</evidence>
<gene>
    <name evidence="3" type="ORF">CXQ87_000269</name>
</gene>
<accession>A0A2V1AID5</accession>
<dbReference type="RefSeq" id="XP_025338324.1">
    <property type="nucleotide sequence ID" value="XM_025478851.1"/>
</dbReference>
<dbReference type="GeneID" id="37000271"/>
<feature type="region of interest" description="Disordered" evidence="1">
    <location>
        <begin position="363"/>
        <end position="407"/>
    </location>
</feature>
<dbReference type="Proteomes" id="UP000244406">
    <property type="component" value="Unassembled WGS sequence"/>
</dbReference>
<feature type="compositionally biased region" description="Low complexity" evidence="1">
    <location>
        <begin position="370"/>
        <end position="384"/>
    </location>
</feature>
<reference evidence="3 4" key="1">
    <citation type="submission" date="2017-12" db="EMBL/GenBank/DDBJ databases">
        <title>Genome Sequence of the Amphotericin B-resistant Candida duobushaemulonii strain, B09383.</title>
        <authorList>
            <person name="Chow N.A."/>
            <person name="Gade L."/>
            <person name="Batra D."/>
            <person name="Rowe L.A."/>
            <person name="Loparev V.N."/>
            <person name="Litvintseva A.P."/>
        </authorList>
    </citation>
    <scope>NUCLEOTIDE SEQUENCE [LARGE SCALE GENOMIC DNA]</scope>
    <source>
        <strain evidence="3 4">B09383</strain>
    </source>
</reference>
<feature type="compositionally biased region" description="Low complexity" evidence="1">
    <location>
        <begin position="430"/>
        <end position="445"/>
    </location>
</feature>
<proteinExistence type="predicted"/>
<feature type="compositionally biased region" description="Low complexity" evidence="1">
    <location>
        <begin position="464"/>
        <end position="499"/>
    </location>
</feature>
<dbReference type="VEuPathDB" id="FungiDB:CXQ87_000269"/>
<organism evidence="3 4">
    <name type="scientific">Candidozyma duobushaemuli</name>
    <dbReference type="NCBI Taxonomy" id="1231522"/>
    <lineage>
        <taxon>Eukaryota</taxon>
        <taxon>Fungi</taxon>
        <taxon>Dikarya</taxon>
        <taxon>Ascomycota</taxon>
        <taxon>Saccharomycotina</taxon>
        <taxon>Pichiomycetes</taxon>
        <taxon>Metschnikowiaceae</taxon>
        <taxon>Candidozyma</taxon>
    </lineage>
</organism>
<keyword evidence="4" id="KW-1185">Reference proteome</keyword>
<dbReference type="AlphaFoldDB" id="A0A2V1AID5"/>
<keyword evidence="2" id="KW-0732">Signal</keyword>
<feature type="region of interest" description="Disordered" evidence="1">
    <location>
        <begin position="420"/>
        <end position="499"/>
    </location>
</feature>
<dbReference type="EMBL" id="PKFP01000008">
    <property type="protein sequence ID" value="PVH17384.1"/>
    <property type="molecule type" value="Genomic_DNA"/>
</dbReference>
<protein>
    <recommendedName>
        <fullName evidence="5">GPI-anchored protein</fullName>
    </recommendedName>
</protein>
<comment type="caution">
    <text evidence="3">The sequence shown here is derived from an EMBL/GenBank/DDBJ whole genome shotgun (WGS) entry which is preliminary data.</text>
</comment>
<feature type="chain" id="PRO_5015987462" description="GPI-anchored protein" evidence="2">
    <location>
        <begin position="20"/>
        <end position="572"/>
    </location>
</feature>
<feature type="signal peptide" evidence="2">
    <location>
        <begin position="1"/>
        <end position="19"/>
    </location>
</feature>
<feature type="compositionally biased region" description="Polar residues" evidence="1">
    <location>
        <begin position="385"/>
        <end position="398"/>
    </location>
</feature>
<evidence type="ECO:0000256" key="1">
    <source>
        <dbReference type="SAM" id="MobiDB-lite"/>
    </source>
</evidence>
<evidence type="ECO:0000256" key="2">
    <source>
        <dbReference type="SAM" id="SignalP"/>
    </source>
</evidence>
<evidence type="ECO:0008006" key="5">
    <source>
        <dbReference type="Google" id="ProtNLM"/>
    </source>
</evidence>